<gene>
    <name evidence="1" type="ORF">PARMNEM_LOCUS22808</name>
</gene>
<evidence type="ECO:0008006" key="3">
    <source>
        <dbReference type="Google" id="ProtNLM"/>
    </source>
</evidence>
<sequence length="178" mass="21518">MNNFSVICALIEEEEEEEFLLLLNRQRNSPRNMFLQRRSEGCYETFIKRYLIDYEEKFMGYFRVSREIFIKILMAIKDDISDTQPRTRKRNFAITAQENLFLTLRYLATGESFRSLSFQFQISHNWICRIVPTVLQSICLRLLNVALPEPTEEDFKRIAEEYCFLWNFPNCIYRYIVE</sequence>
<accession>A0AAV1MCH3</accession>
<evidence type="ECO:0000313" key="2">
    <source>
        <dbReference type="Proteomes" id="UP001314205"/>
    </source>
</evidence>
<dbReference type="AlphaFoldDB" id="A0AAV1MCH3"/>
<protein>
    <recommendedName>
        <fullName evidence="3">Transposase Helix-turn-helix domain-containing protein</fullName>
    </recommendedName>
</protein>
<comment type="caution">
    <text evidence="1">The sequence shown here is derived from an EMBL/GenBank/DDBJ whole genome shotgun (WGS) entry which is preliminary data.</text>
</comment>
<reference evidence="1 2" key="1">
    <citation type="submission" date="2023-11" db="EMBL/GenBank/DDBJ databases">
        <authorList>
            <person name="Hedman E."/>
            <person name="Englund M."/>
            <person name="Stromberg M."/>
            <person name="Nyberg Akerstrom W."/>
            <person name="Nylinder S."/>
            <person name="Jareborg N."/>
            <person name="Kallberg Y."/>
            <person name="Kronander E."/>
        </authorList>
    </citation>
    <scope>NUCLEOTIDE SEQUENCE [LARGE SCALE GENOMIC DNA]</scope>
</reference>
<proteinExistence type="predicted"/>
<dbReference type="Proteomes" id="UP001314205">
    <property type="component" value="Unassembled WGS sequence"/>
</dbReference>
<evidence type="ECO:0000313" key="1">
    <source>
        <dbReference type="EMBL" id="CAK1604612.1"/>
    </source>
</evidence>
<dbReference type="EMBL" id="CAVLGL010000159">
    <property type="protein sequence ID" value="CAK1604612.1"/>
    <property type="molecule type" value="Genomic_DNA"/>
</dbReference>
<name>A0AAV1MCH3_9NEOP</name>
<keyword evidence="2" id="KW-1185">Reference proteome</keyword>
<organism evidence="1 2">
    <name type="scientific">Parnassius mnemosyne</name>
    <name type="common">clouded apollo</name>
    <dbReference type="NCBI Taxonomy" id="213953"/>
    <lineage>
        <taxon>Eukaryota</taxon>
        <taxon>Metazoa</taxon>
        <taxon>Ecdysozoa</taxon>
        <taxon>Arthropoda</taxon>
        <taxon>Hexapoda</taxon>
        <taxon>Insecta</taxon>
        <taxon>Pterygota</taxon>
        <taxon>Neoptera</taxon>
        <taxon>Endopterygota</taxon>
        <taxon>Lepidoptera</taxon>
        <taxon>Glossata</taxon>
        <taxon>Ditrysia</taxon>
        <taxon>Papilionoidea</taxon>
        <taxon>Papilionidae</taxon>
        <taxon>Parnassiinae</taxon>
        <taxon>Parnassini</taxon>
        <taxon>Parnassius</taxon>
        <taxon>Driopa</taxon>
    </lineage>
</organism>